<feature type="chain" id="PRO_5045141404" evidence="2">
    <location>
        <begin position="22"/>
        <end position="320"/>
    </location>
</feature>
<dbReference type="PANTHER" id="PTHR42928:SF5">
    <property type="entry name" value="BLR1237 PROTEIN"/>
    <property type="match status" value="1"/>
</dbReference>
<organism evidence="3 4">
    <name type="scientific">Candidimonas humi</name>
    <dbReference type="NCBI Taxonomy" id="683355"/>
    <lineage>
        <taxon>Bacteria</taxon>
        <taxon>Pseudomonadati</taxon>
        <taxon>Pseudomonadota</taxon>
        <taxon>Betaproteobacteria</taxon>
        <taxon>Burkholderiales</taxon>
        <taxon>Alcaligenaceae</taxon>
        <taxon>Candidimonas</taxon>
    </lineage>
</organism>
<protein>
    <submittedName>
        <fullName evidence="3">Bug family tripartite tricarboxylate transporter substrate binding protein</fullName>
    </submittedName>
</protein>
<dbReference type="InterPro" id="IPR005064">
    <property type="entry name" value="BUG"/>
</dbReference>
<dbReference type="CDD" id="cd13578">
    <property type="entry name" value="PBP2_Bug27"/>
    <property type="match status" value="1"/>
</dbReference>
<gene>
    <name evidence="3" type="ORF">ACFOY1_01600</name>
</gene>
<dbReference type="EMBL" id="JBHSBV010000001">
    <property type="protein sequence ID" value="MFC4199636.1"/>
    <property type="molecule type" value="Genomic_DNA"/>
</dbReference>
<dbReference type="RefSeq" id="WP_217962681.1">
    <property type="nucleotide sequence ID" value="NZ_JAHTBN010000001.1"/>
</dbReference>
<evidence type="ECO:0000256" key="1">
    <source>
        <dbReference type="ARBA" id="ARBA00006987"/>
    </source>
</evidence>
<feature type="signal peptide" evidence="2">
    <location>
        <begin position="1"/>
        <end position="21"/>
    </location>
</feature>
<comment type="similarity">
    <text evidence="1">Belongs to the UPF0065 (bug) family.</text>
</comment>
<sequence>MKRIFIATALLTSTLFGTAMARADTFPDRPIHLVVPFSPGGSTDLVGRLVGAKVAQILGQSVIVENRAGAGGSIGSAYVARSAPDGYTLLMATTSHTANPALYKSLPYDTQKDFAPISLLCDMPGLLVAHPSLPPNNFKEFISYAKTHKLDYGSAGVGTFPHLSMEMLKSRAGLQMTHVPYKGAAPALADLVRGVYQVKVDAYITANSFVQSGKLKLYAVTSAQRMEQLPNVPTVAESGYPGFESTYWIGIVVPSATPAPIRAKLEKAFMQAIHDKDVSAKLIATGTRPIGSTAAVLGQRITRELAQWPVILRNAGIKAQ</sequence>
<proteinExistence type="inferred from homology"/>
<name>A0ABV8NUS1_9BURK</name>
<dbReference type="PIRSF" id="PIRSF017082">
    <property type="entry name" value="YflP"/>
    <property type="match status" value="1"/>
</dbReference>
<reference evidence="4" key="1">
    <citation type="journal article" date="2019" name="Int. J. Syst. Evol. Microbiol.">
        <title>The Global Catalogue of Microorganisms (GCM) 10K type strain sequencing project: providing services to taxonomists for standard genome sequencing and annotation.</title>
        <authorList>
            <consortium name="The Broad Institute Genomics Platform"/>
            <consortium name="The Broad Institute Genome Sequencing Center for Infectious Disease"/>
            <person name="Wu L."/>
            <person name="Ma J."/>
        </authorList>
    </citation>
    <scope>NUCLEOTIDE SEQUENCE [LARGE SCALE GENOMIC DNA]</scope>
    <source>
        <strain evidence="4">LMG 24813</strain>
    </source>
</reference>
<keyword evidence="2" id="KW-0732">Signal</keyword>
<keyword evidence="4" id="KW-1185">Reference proteome</keyword>
<dbReference type="Proteomes" id="UP001595848">
    <property type="component" value="Unassembled WGS sequence"/>
</dbReference>
<comment type="caution">
    <text evidence="3">The sequence shown here is derived from an EMBL/GenBank/DDBJ whole genome shotgun (WGS) entry which is preliminary data.</text>
</comment>
<accession>A0ABV8NUS1</accession>
<dbReference type="Pfam" id="PF03401">
    <property type="entry name" value="TctC"/>
    <property type="match status" value="1"/>
</dbReference>
<dbReference type="PANTHER" id="PTHR42928">
    <property type="entry name" value="TRICARBOXYLATE-BINDING PROTEIN"/>
    <property type="match status" value="1"/>
</dbReference>
<evidence type="ECO:0000313" key="3">
    <source>
        <dbReference type="EMBL" id="MFC4199636.1"/>
    </source>
</evidence>
<evidence type="ECO:0000313" key="4">
    <source>
        <dbReference type="Proteomes" id="UP001595848"/>
    </source>
</evidence>
<evidence type="ECO:0000256" key="2">
    <source>
        <dbReference type="SAM" id="SignalP"/>
    </source>
</evidence>